<protein>
    <submittedName>
        <fullName evidence="1">Uncharacterized protein</fullName>
    </submittedName>
</protein>
<organism evidence="1 2">
    <name type="scientific">Nibea albiflora</name>
    <name type="common">Yellow drum</name>
    <name type="synonym">Corvina albiflora</name>
    <dbReference type="NCBI Taxonomy" id="240163"/>
    <lineage>
        <taxon>Eukaryota</taxon>
        <taxon>Metazoa</taxon>
        <taxon>Chordata</taxon>
        <taxon>Craniata</taxon>
        <taxon>Vertebrata</taxon>
        <taxon>Euteleostomi</taxon>
        <taxon>Actinopterygii</taxon>
        <taxon>Neopterygii</taxon>
        <taxon>Teleostei</taxon>
        <taxon>Neoteleostei</taxon>
        <taxon>Acanthomorphata</taxon>
        <taxon>Eupercaria</taxon>
        <taxon>Sciaenidae</taxon>
        <taxon>Nibea</taxon>
    </lineage>
</organism>
<comment type="caution">
    <text evidence="1">The sequence shown here is derived from an EMBL/GenBank/DDBJ whole genome shotgun (WGS) entry which is preliminary data.</text>
</comment>
<dbReference type="Proteomes" id="UP000805704">
    <property type="component" value="Chromosome 22"/>
</dbReference>
<evidence type="ECO:0000313" key="1">
    <source>
        <dbReference type="EMBL" id="KAG8005674.1"/>
    </source>
</evidence>
<accession>A0ACB7EUR5</accession>
<reference evidence="1" key="1">
    <citation type="submission" date="2020-04" db="EMBL/GenBank/DDBJ databases">
        <title>A chromosome-scale assembly and high-density genetic map of the yellow drum (Nibea albiflora) genome.</title>
        <authorList>
            <person name="Xu D."/>
            <person name="Zhang W."/>
            <person name="Chen R."/>
            <person name="Tan P."/>
            <person name="Wang L."/>
            <person name="Song H."/>
            <person name="Tian L."/>
            <person name="Zhu Q."/>
            <person name="Wang B."/>
        </authorList>
    </citation>
    <scope>NUCLEOTIDE SEQUENCE</scope>
    <source>
        <strain evidence="1">ZJHYS-2018</strain>
    </source>
</reference>
<gene>
    <name evidence="1" type="ORF">GBF38_001619</name>
</gene>
<keyword evidence="2" id="KW-1185">Reference proteome</keyword>
<evidence type="ECO:0000313" key="2">
    <source>
        <dbReference type="Proteomes" id="UP000805704"/>
    </source>
</evidence>
<dbReference type="EMBL" id="CM024810">
    <property type="protein sequence ID" value="KAG8005674.1"/>
    <property type="molecule type" value="Genomic_DNA"/>
</dbReference>
<name>A0ACB7EUR5_NIBAL</name>
<proteinExistence type="predicted"/>
<sequence>MFQGANIQQDKQRSCCPHFRLCARYHVLLPEKRTFGYIDACEMPYQSRKRSLLSPKQIPWVDSGQCDQEASSSFSVPNLEMTGGK</sequence>